<dbReference type="EMBL" id="OU594960">
    <property type="protein sequence ID" value="CAG9283426.1"/>
    <property type="molecule type" value="Genomic_DNA"/>
</dbReference>
<dbReference type="AlphaFoldDB" id="A0A8J9X3X0"/>
<sequence>MVSTRRAIRTRTQSQPTKITAASTVPEEDSSGDALCSTPHKRRKTQTVRSTPPSHPLRKPVRQTTVRHNTTATPTLLDGKLVLFSLQDPDPLIRATLRARPSTRNKSPYVADVRLDGEDGREALLHVPNLDMGGKCVVGKTLLIKPARTNKGELVGAEAVSPKYQTPKCEFHAQLLYVDEQEYTQRHPDPPTNGDIPADDDVPEKIHYPPTWVGAHPALGERIARCWLEHNLVEGIPAVTALRTQVRNPCGTDMRVDFLVTHADHTQRIIEVKTVVDTDYAVDATPPAVPASGKRPKKSCVFVSHVRPYTRTAIFPWGNSNQKGPDGEAVVSTRAIHHVRELTRIARERLCWWSPSEEEEEEDKVKTTSTPLLTTILFVVIRGDATAFAPNIQACPSFARYLREAHDAGVQVLAKRVRWGVDEHEGVCVDDDMLPIVWPTPESRREQSP</sequence>
<dbReference type="Pfam" id="PF03749">
    <property type="entry name" value="SfsA"/>
    <property type="match status" value="1"/>
</dbReference>
<protein>
    <recommendedName>
        <fullName evidence="2">Sugar fermentation stimulation protein C-terminal domain-containing protein</fullName>
    </recommendedName>
</protein>
<gene>
    <name evidence="3" type="ORF">PTTT1_LOCUS22749</name>
</gene>
<proteinExistence type="predicted"/>
<evidence type="ECO:0000256" key="1">
    <source>
        <dbReference type="SAM" id="MobiDB-lite"/>
    </source>
</evidence>
<dbReference type="PANTHER" id="PTHR30545:SF3">
    <property type="entry name" value="SUGAR FERMENTATION STIMULATION PROTEIN C-TERMINAL DOMAIN-CONTAINING PROTEIN"/>
    <property type="match status" value="1"/>
</dbReference>
<feature type="domain" description="Sugar fermentation stimulation protein C-terminal" evidence="2">
    <location>
        <begin position="374"/>
        <end position="419"/>
    </location>
</feature>
<name>A0A8J9X3X0_PHATR</name>
<dbReference type="Gene3D" id="3.40.1350.60">
    <property type="match status" value="1"/>
</dbReference>
<dbReference type="InterPro" id="IPR005224">
    <property type="entry name" value="SfsA"/>
</dbReference>
<dbReference type="InterPro" id="IPR040452">
    <property type="entry name" value="SfsA_C"/>
</dbReference>
<dbReference type="GO" id="GO:0003677">
    <property type="term" value="F:DNA binding"/>
    <property type="evidence" value="ECO:0007669"/>
    <property type="project" value="InterPro"/>
</dbReference>
<feature type="compositionally biased region" description="Polar residues" evidence="1">
    <location>
        <begin position="10"/>
        <end position="23"/>
    </location>
</feature>
<evidence type="ECO:0000313" key="3">
    <source>
        <dbReference type="EMBL" id="CAG9283426.1"/>
    </source>
</evidence>
<evidence type="ECO:0000259" key="2">
    <source>
        <dbReference type="Pfam" id="PF03749"/>
    </source>
</evidence>
<reference evidence="3" key="1">
    <citation type="submission" date="2022-02" db="EMBL/GenBank/DDBJ databases">
        <authorList>
            <person name="Giguere J D."/>
        </authorList>
    </citation>
    <scope>NUCLEOTIDE SEQUENCE</scope>
    <source>
        <strain evidence="3">CCAP 1055/1</strain>
    </source>
</reference>
<accession>A0A8J9X3X0</accession>
<dbReference type="PANTHER" id="PTHR30545">
    <property type="entry name" value="SUGAR FERMENTATION STIMULATION PROTEIN A"/>
    <property type="match status" value="1"/>
</dbReference>
<feature type="region of interest" description="Disordered" evidence="1">
    <location>
        <begin position="1"/>
        <end position="59"/>
    </location>
</feature>
<dbReference type="Proteomes" id="UP000836788">
    <property type="component" value="Chromosome 19"/>
</dbReference>
<organism evidence="3">
    <name type="scientific">Phaeodactylum tricornutum</name>
    <name type="common">Diatom</name>
    <dbReference type="NCBI Taxonomy" id="2850"/>
    <lineage>
        <taxon>Eukaryota</taxon>
        <taxon>Sar</taxon>
        <taxon>Stramenopiles</taxon>
        <taxon>Ochrophyta</taxon>
        <taxon>Bacillariophyta</taxon>
        <taxon>Bacillariophyceae</taxon>
        <taxon>Bacillariophycidae</taxon>
        <taxon>Naviculales</taxon>
        <taxon>Phaeodactylaceae</taxon>
        <taxon>Phaeodactylum</taxon>
    </lineage>
</organism>